<dbReference type="AlphaFoldDB" id="A0AAW1TYV9"/>
<gene>
    <name evidence="1" type="ORF">WA026_022962</name>
</gene>
<dbReference type="PANTHER" id="PTHR33480">
    <property type="entry name" value="SET DOMAIN-CONTAINING PROTEIN-RELATED"/>
    <property type="match status" value="1"/>
</dbReference>
<accession>A0AAW1TYV9</accession>
<evidence type="ECO:0000313" key="1">
    <source>
        <dbReference type="EMBL" id="KAK9873549.1"/>
    </source>
</evidence>
<dbReference type="EMBL" id="JARQZJ010000021">
    <property type="protein sequence ID" value="KAK9873549.1"/>
    <property type="molecule type" value="Genomic_DNA"/>
</dbReference>
<evidence type="ECO:0000313" key="2">
    <source>
        <dbReference type="Proteomes" id="UP001431783"/>
    </source>
</evidence>
<dbReference type="Proteomes" id="UP001431783">
    <property type="component" value="Unassembled WGS sequence"/>
</dbReference>
<keyword evidence="2" id="KW-1185">Reference proteome</keyword>
<proteinExistence type="predicted"/>
<sequence length="421" mass="47261">MEAESKKAFSSAISNTITNISEVCTQTESIIIGTETKYGEDNFGTRDATESTPASCNSDIGDIVSDSFEMSALQNVSAKYGEDNFGTRDATESTPASCNSDIGDIVSDSFEMSALQNVSAKYGEDNFGTRDATESTPASCNSDIGDIVSDSFEMSALQNVSAKYGEDNFGTRNVTESTSASCNSDIGDIVPDNFEMSAVQNVPGPCILIEDIHFDAKGNIVKRKMYKNDSKIDENKFSGKKKEYCIFCKSFKTHLARHFTTCHKNERRVKNFMYLPLKSLERRKKIEELRKEGQLENNSQRNPELIMSVRRPKNKGTDLKDLRICPYCKGYYRRLRAHIPLCKADAKNKRNINVLGRQCSQNLHHLASDKIKSIFSVMRPDIVFSMISQDELVIRCANRWASKYRHVKDENMIRARALGNF</sequence>
<name>A0AAW1TYV9_9CUCU</name>
<comment type="caution">
    <text evidence="1">The sequence shown here is derived from an EMBL/GenBank/DDBJ whole genome shotgun (WGS) entry which is preliminary data.</text>
</comment>
<organism evidence="1 2">
    <name type="scientific">Henosepilachna vigintioctopunctata</name>
    <dbReference type="NCBI Taxonomy" id="420089"/>
    <lineage>
        <taxon>Eukaryota</taxon>
        <taxon>Metazoa</taxon>
        <taxon>Ecdysozoa</taxon>
        <taxon>Arthropoda</taxon>
        <taxon>Hexapoda</taxon>
        <taxon>Insecta</taxon>
        <taxon>Pterygota</taxon>
        <taxon>Neoptera</taxon>
        <taxon>Endopterygota</taxon>
        <taxon>Coleoptera</taxon>
        <taxon>Polyphaga</taxon>
        <taxon>Cucujiformia</taxon>
        <taxon>Coccinelloidea</taxon>
        <taxon>Coccinellidae</taxon>
        <taxon>Epilachninae</taxon>
        <taxon>Epilachnini</taxon>
        <taxon>Henosepilachna</taxon>
    </lineage>
</organism>
<protein>
    <submittedName>
        <fullName evidence="1">Uncharacterized protein</fullName>
    </submittedName>
</protein>
<reference evidence="1 2" key="1">
    <citation type="submission" date="2023-03" db="EMBL/GenBank/DDBJ databases">
        <title>Genome insight into feeding habits of ladybird beetles.</title>
        <authorList>
            <person name="Li H.-S."/>
            <person name="Huang Y.-H."/>
            <person name="Pang H."/>
        </authorList>
    </citation>
    <scope>NUCLEOTIDE SEQUENCE [LARGE SCALE GENOMIC DNA]</scope>
    <source>
        <strain evidence="1">SYSU_2023b</strain>
        <tissue evidence="1">Whole body</tissue>
    </source>
</reference>
<dbReference type="PANTHER" id="PTHR33480:SF1">
    <property type="entry name" value="TYR RECOMBINASE DOMAIN-CONTAINING PROTEIN"/>
    <property type="match status" value="1"/>
</dbReference>